<evidence type="ECO:0000313" key="2">
    <source>
        <dbReference type="Proteomes" id="UP001334084"/>
    </source>
</evidence>
<name>A0AAX4JB95_9MICR</name>
<gene>
    <name evidence="1" type="ORF">VNE69_03361</name>
</gene>
<dbReference type="Proteomes" id="UP001334084">
    <property type="component" value="Chromosome 3"/>
</dbReference>
<accession>A0AAX4JB95</accession>
<proteinExistence type="predicted"/>
<protein>
    <submittedName>
        <fullName evidence="1">Uncharacterized protein</fullName>
    </submittedName>
</protein>
<dbReference type="EMBL" id="CP142728">
    <property type="protein sequence ID" value="WUR03152.1"/>
    <property type="molecule type" value="Genomic_DNA"/>
</dbReference>
<evidence type="ECO:0000313" key="1">
    <source>
        <dbReference type="EMBL" id="WUR03152.1"/>
    </source>
</evidence>
<dbReference type="AlphaFoldDB" id="A0AAX4JB95"/>
<dbReference type="Pfam" id="PF17029">
    <property type="entry name" value="DUF5100"/>
    <property type="match status" value="1"/>
</dbReference>
<organism evidence="1 2">
    <name type="scientific">Vairimorpha necatrix</name>
    <dbReference type="NCBI Taxonomy" id="6039"/>
    <lineage>
        <taxon>Eukaryota</taxon>
        <taxon>Fungi</taxon>
        <taxon>Fungi incertae sedis</taxon>
        <taxon>Microsporidia</taxon>
        <taxon>Nosematidae</taxon>
        <taxon>Vairimorpha</taxon>
    </lineage>
</organism>
<dbReference type="InterPro" id="IPR031495">
    <property type="entry name" value="DUF5100"/>
</dbReference>
<sequence>MNFQERLYKLRKACDVKPENIKKLIENFKPLESHFLNIEEDTETFCYIPTEPNFQLPNYFLKTNISSGCKKYMQKNIEKNDYEDVIDLTIAELELFFAEDDSINTDKPEDISEDIVNELYRDRYKSYI</sequence>
<dbReference type="GeneID" id="90540957"/>
<dbReference type="RefSeq" id="XP_065329297.1">
    <property type="nucleotide sequence ID" value="XM_065473225.1"/>
</dbReference>
<reference evidence="1" key="1">
    <citation type="journal article" date="2024" name="BMC Genomics">
        <title>Functional annotation of a divergent genome using sequence and structure-based similarity.</title>
        <authorList>
            <person name="Svedberg D."/>
            <person name="Winiger R.R."/>
            <person name="Berg A."/>
            <person name="Sharma H."/>
            <person name="Tellgren-Roth C."/>
            <person name="Debrunner-Vossbrinck B.A."/>
            <person name="Vossbrinck C.R."/>
            <person name="Barandun J."/>
        </authorList>
    </citation>
    <scope>NUCLEOTIDE SEQUENCE</scope>
    <source>
        <strain evidence="1">Illinois isolate</strain>
    </source>
</reference>
<dbReference type="KEGG" id="vnx:VNE69_03361"/>
<keyword evidence="2" id="KW-1185">Reference proteome</keyword>